<protein>
    <submittedName>
        <fullName evidence="1">BnaC02g19390D protein</fullName>
    </submittedName>
</protein>
<organism evidence="1 2">
    <name type="scientific">Brassica napus</name>
    <name type="common">Rape</name>
    <dbReference type="NCBI Taxonomy" id="3708"/>
    <lineage>
        <taxon>Eukaryota</taxon>
        <taxon>Viridiplantae</taxon>
        <taxon>Streptophyta</taxon>
        <taxon>Embryophyta</taxon>
        <taxon>Tracheophyta</taxon>
        <taxon>Spermatophyta</taxon>
        <taxon>Magnoliopsida</taxon>
        <taxon>eudicotyledons</taxon>
        <taxon>Gunneridae</taxon>
        <taxon>Pentapetalae</taxon>
        <taxon>rosids</taxon>
        <taxon>malvids</taxon>
        <taxon>Brassicales</taxon>
        <taxon>Brassicaceae</taxon>
        <taxon>Brassiceae</taxon>
        <taxon>Brassica</taxon>
    </lineage>
</organism>
<dbReference type="AlphaFoldDB" id="A0A078GPW7"/>
<sequence length="57" mass="6249">MILMKFKTYVLGYRARSIPTAIAAGATLAGTSALIYSGDQKTRVDNGSREYYPYTPV</sequence>
<accession>A0A078GPW7</accession>
<dbReference type="EMBL" id="LK032222">
    <property type="protein sequence ID" value="CDY28570.1"/>
    <property type="molecule type" value="Genomic_DNA"/>
</dbReference>
<reference evidence="1 2" key="1">
    <citation type="journal article" date="2014" name="Science">
        <title>Plant genetics. Early allopolyploid evolution in the post-Neolithic Brassica napus oilseed genome.</title>
        <authorList>
            <person name="Chalhoub B."/>
            <person name="Denoeud F."/>
            <person name="Liu S."/>
            <person name="Parkin I.A."/>
            <person name="Tang H."/>
            <person name="Wang X."/>
            <person name="Chiquet J."/>
            <person name="Belcram H."/>
            <person name="Tong C."/>
            <person name="Samans B."/>
            <person name="Correa M."/>
            <person name="Da Silva C."/>
            <person name="Just J."/>
            <person name="Falentin C."/>
            <person name="Koh C.S."/>
            <person name="Le Clainche I."/>
            <person name="Bernard M."/>
            <person name="Bento P."/>
            <person name="Noel B."/>
            <person name="Labadie K."/>
            <person name="Alberti A."/>
            <person name="Charles M."/>
            <person name="Arnaud D."/>
            <person name="Guo H."/>
            <person name="Daviaud C."/>
            <person name="Alamery S."/>
            <person name="Jabbari K."/>
            <person name="Zhao M."/>
            <person name="Edger P.P."/>
            <person name="Chelaifa H."/>
            <person name="Tack D."/>
            <person name="Lassalle G."/>
            <person name="Mestiri I."/>
            <person name="Schnel N."/>
            <person name="Le Paslier M.C."/>
            <person name="Fan G."/>
            <person name="Renault V."/>
            <person name="Bayer P.E."/>
            <person name="Golicz A.A."/>
            <person name="Manoli S."/>
            <person name="Lee T.H."/>
            <person name="Thi V.H."/>
            <person name="Chalabi S."/>
            <person name="Hu Q."/>
            <person name="Fan C."/>
            <person name="Tollenaere R."/>
            <person name="Lu Y."/>
            <person name="Battail C."/>
            <person name="Shen J."/>
            <person name="Sidebottom C.H."/>
            <person name="Wang X."/>
            <person name="Canaguier A."/>
            <person name="Chauveau A."/>
            <person name="Berard A."/>
            <person name="Deniot G."/>
            <person name="Guan M."/>
            <person name="Liu Z."/>
            <person name="Sun F."/>
            <person name="Lim Y.P."/>
            <person name="Lyons E."/>
            <person name="Town C.D."/>
            <person name="Bancroft I."/>
            <person name="Wang X."/>
            <person name="Meng J."/>
            <person name="Ma J."/>
            <person name="Pires J.C."/>
            <person name="King G.J."/>
            <person name="Brunel D."/>
            <person name="Delourme R."/>
            <person name="Renard M."/>
            <person name="Aury J.M."/>
            <person name="Adams K.L."/>
            <person name="Batley J."/>
            <person name="Snowdon R.J."/>
            <person name="Tost J."/>
            <person name="Edwards D."/>
            <person name="Zhou Y."/>
            <person name="Hua W."/>
            <person name="Sharpe A.G."/>
            <person name="Paterson A.H."/>
            <person name="Guan C."/>
            <person name="Wincker P."/>
        </authorList>
    </citation>
    <scope>NUCLEOTIDE SEQUENCE [LARGE SCALE GENOMIC DNA]</scope>
    <source>
        <strain evidence="2">cv. Darmor-bzh</strain>
    </source>
</reference>
<dbReference type="Gramene" id="CDY28570">
    <property type="protein sequence ID" value="CDY28570"/>
    <property type="gene ID" value="GSBRNA2T00040530001"/>
</dbReference>
<evidence type="ECO:0000313" key="2">
    <source>
        <dbReference type="Proteomes" id="UP000028999"/>
    </source>
</evidence>
<keyword evidence="2" id="KW-1185">Reference proteome</keyword>
<gene>
    <name evidence="1" type="primary">BnaC02g19390D</name>
    <name evidence="1" type="ORF">GSBRNA2T00040530001</name>
</gene>
<dbReference type="STRING" id="3708.A0A078GPW7"/>
<proteinExistence type="predicted"/>
<dbReference type="PaxDb" id="3708-A0A078GPW7"/>
<dbReference type="Proteomes" id="UP000028999">
    <property type="component" value="Unassembled WGS sequence"/>
</dbReference>
<evidence type="ECO:0000313" key="1">
    <source>
        <dbReference type="EMBL" id="CDY28570.1"/>
    </source>
</evidence>
<name>A0A078GPW7_BRANA</name>